<feature type="compositionally biased region" description="Basic and acidic residues" evidence="3">
    <location>
        <begin position="412"/>
        <end position="421"/>
    </location>
</feature>
<dbReference type="InterPro" id="IPR001611">
    <property type="entry name" value="Leu-rich_rpt"/>
</dbReference>
<feature type="compositionally biased region" description="Low complexity" evidence="3">
    <location>
        <begin position="392"/>
        <end position="411"/>
    </location>
</feature>
<dbReference type="PROSITE" id="PS51450">
    <property type="entry name" value="LRR"/>
    <property type="match status" value="1"/>
</dbReference>
<feature type="compositionally biased region" description="Basic and acidic residues" evidence="3">
    <location>
        <begin position="603"/>
        <end position="620"/>
    </location>
</feature>
<dbReference type="OMA" id="VEEPKMY"/>
<dbReference type="InterPro" id="IPR050576">
    <property type="entry name" value="Cilia_flagella_integrity"/>
</dbReference>
<organism evidence="4 5">
    <name type="scientific">Tetrahymena thermophila (strain SB210)</name>
    <dbReference type="NCBI Taxonomy" id="312017"/>
    <lineage>
        <taxon>Eukaryota</taxon>
        <taxon>Sar</taxon>
        <taxon>Alveolata</taxon>
        <taxon>Ciliophora</taxon>
        <taxon>Intramacronucleata</taxon>
        <taxon>Oligohymenophorea</taxon>
        <taxon>Hymenostomatida</taxon>
        <taxon>Tetrahymenina</taxon>
        <taxon>Tetrahymenidae</taxon>
        <taxon>Tetrahymena</taxon>
    </lineage>
</organism>
<dbReference type="eggNOG" id="KOG0531">
    <property type="taxonomic scope" value="Eukaryota"/>
</dbReference>
<evidence type="ECO:0000313" key="4">
    <source>
        <dbReference type="EMBL" id="EAS05927.1"/>
    </source>
</evidence>
<keyword evidence="2" id="KW-0677">Repeat</keyword>
<dbReference type="RefSeq" id="XP_001026172.1">
    <property type="nucleotide sequence ID" value="XM_001026172.1"/>
</dbReference>
<protein>
    <recommendedName>
        <fullName evidence="6">Leucine rich repeat protein</fullName>
    </recommendedName>
</protein>
<dbReference type="AlphaFoldDB" id="Q24DR3"/>
<dbReference type="GeneID" id="7830384"/>
<evidence type="ECO:0000256" key="3">
    <source>
        <dbReference type="SAM" id="MobiDB-lite"/>
    </source>
</evidence>
<evidence type="ECO:0000256" key="2">
    <source>
        <dbReference type="ARBA" id="ARBA00022737"/>
    </source>
</evidence>
<accession>Q24DR3</accession>
<dbReference type="PANTHER" id="PTHR45973">
    <property type="entry name" value="PROTEIN PHOSPHATASE 1 REGULATORY SUBUNIT SDS22-RELATED"/>
    <property type="match status" value="1"/>
</dbReference>
<evidence type="ECO:0000256" key="1">
    <source>
        <dbReference type="ARBA" id="ARBA00022614"/>
    </source>
</evidence>
<dbReference type="Proteomes" id="UP000009168">
    <property type="component" value="Unassembled WGS sequence"/>
</dbReference>
<dbReference type="EMBL" id="GG662316">
    <property type="protein sequence ID" value="EAS05927.1"/>
    <property type="molecule type" value="Genomic_DNA"/>
</dbReference>
<dbReference type="KEGG" id="tet:TTHERM_00790740"/>
<dbReference type="InParanoid" id="Q24DR3"/>
<feature type="region of interest" description="Disordered" evidence="3">
    <location>
        <begin position="576"/>
        <end position="620"/>
    </location>
</feature>
<dbReference type="SUPFAM" id="SSF52058">
    <property type="entry name" value="L domain-like"/>
    <property type="match status" value="1"/>
</dbReference>
<keyword evidence="1" id="KW-0433">Leucine-rich repeat</keyword>
<dbReference type="STRING" id="312017.Q24DR3"/>
<proteinExistence type="predicted"/>
<reference evidence="5" key="1">
    <citation type="journal article" date="2006" name="PLoS Biol.">
        <title>Macronuclear genome sequence of the ciliate Tetrahymena thermophila, a model eukaryote.</title>
        <authorList>
            <person name="Eisen J.A."/>
            <person name="Coyne R.S."/>
            <person name="Wu M."/>
            <person name="Wu D."/>
            <person name="Thiagarajan M."/>
            <person name="Wortman J.R."/>
            <person name="Badger J.H."/>
            <person name="Ren Q."/>
            <person name="Amedeo P."/>
            <person name="Jones K.M."/>
            <person name="Tallon L.J."/>
            <person name="Delcher A.L."/>
            <person name="Salzberg S.L."/>
            <person name="Silva J.C."/>
            <person name="Haas B.J."/>
            <person name="Majoros W.H."/>
            <person name="Farzad M."/>
            <person name="Carlton J.M."/>
            <person name="Smith R.K. Jr."/>
            <person name="Garg J."/>
            <person name="Pearlman R.E."/>
            <person name="Karrer K.M."/>
            <person name="Sun L."/>
            <person name="Manning G."/>
            <person name="Elde N.C."/>
            <person name="Turkewitz A.P."/>
            <person name="Asai D.J."/>
            <person name="Wilkes D.E."/>
            <person name="Wang Y."/>
            <person name="Cai H."/>
            <person name="Collins K."/>
            <person name="Stewart B.A."/>
            <person name="Lee S.R."/>
            <person name="Wilamowska K."/>
            <person name="Weinberg Z."/>
            <person name="Ruzzo W.L."/>
            <person name="Wloga D."/>
            <person name="Gaertig J."/>
            <person name="Frankel J."/>
            <person name="Tsao C.-C."/>
            <person name="Gorovsky M.A."/>
            <person name="Keeling P.J."/>
            <person name="Waller R.F."/>
            <person name="Patron N.J."/>
            <person name="Cherry J.M."/>
            <person name="Stover N.A."/>
            <person name="Krieger C.J."/>
            <person name="del Toro C."/>
            <person name="Ryder H.F."/>
            <person name="Williamson S.C."/>
            <person name="Barbeau R.A."/>
            <person name="Hamilton E.P."/>
            <person name="Orias E."/>
        </authorList>
    </citation>
    <scope>NUCLEOTIDE SEQUENCE [LARGE SCALE GENOMIC DNA]</scope>
    <source>
        <strain evidence="5">SB210</strain>
    </source>
</reference>
<feature type="compositionally biased region" description="Basic and acidic residues" evidence="3">
    <location>
        <begin position="576"/>
        <end position="594"/>
    </location>
</feature>
<sequence length="660" mass="76952">MSVSIKQNKSIRNFNETFWLKIRDELRIYVIQDKRPKKILKLYELGEEDVCVDRKKIRQWSEQAEILINEIMENGYADFICNREHILEVFKNINFINLQINEMDEELLKFPNLEILNLNKNIIKTVENIPKSLKELHLFSNHITEISTRLKTANNLLYLGLGYNQMKDNAIVSISRYFPQLVALDISNNFFEDIELVLENVEKFQNLKLFNCHGNPICLLSNYKKSFVYAIPDLEIIDNKRITPNDRQVTTDNQKNLNSNGVNNQTEYLQEAKYDSQKPTVNDLQSIYNHPNHSFKLRIAINTLENIPEGIILDKSQYPKFEEKPESFQTCYYTKIELDAFEDPSQNLIDSRPKVIERLHKVREQKVKERLEYIKKQEDELKKQQELQAQQALQAAQQQAGKKGAAKAPAPSKKDAKDAGKIDIPPEIPPVNPNLEGRALSEDICKDDDIFRVDMQIDFDVVLPVSARVRNFFRKGMIVKLFKSEPIMVPVAEGDDEKQPQINQETGFPVLQEVLIGVFKIDLEQFLNDGTLPRISQFKYPIFYDNVLKVPEFFYPFEDEQKLIQKNNDIIKELLKKQEDAEKPPEPEVVDPKKKDPKKKEVKKVDKKPPPKKGAKEEEVKKVVPLSTFSSHNRQYIFVDKENIYLPLRKLQISSLVQIY</sequence>
<dbReference type="HOGENOM" id="CLU_474484_0_0_1"/>
<evidence type="ECO:0000313" key="5">
    <source>
        <dbReference type="Proteomes" id="UP000009168"/>
    </source>
</evidence>
<dbReference type="InterPro" id="IPR032675">
    <property type="entry name" value="LRR_dom_sf"/>
</dbReference>
<dbReference type="Gene3D" id="3.80.10.10">
    <property type="entry name" value="Ribonuclease Inhibitor"/>
    <property type="match status" value="1"/>
</dbReference>
<gene>
    <name evidence="4" type="ORF">TTHERM_00790740</name>
</gene>
<feature type="region of interest" description="Disordered" evidence="3">
    <location>
        <begin position="392"/>
        <end position="435"/>
    </location>
</feature>
<name>Q24DR3_TETTS</name>
<evidence type="ECO:0008006" key="6">
    <source>
        <dbReference type="Google" id="ProtNLM"/>
    </source>
</evidence>
<keyword evidence="5" id="KW-1185">Reference proteome</keyword>
<dbReference type="OrthoDB" id="433501at2759"/>
<dbReference type="PANTHER" id="PTHR45973:SF35">
    <property type="entry name" value="LEUCINE-RICH REPEAT-CONTAINING PROTEIN 43"/>
    <property type="match status" value="1"/>
</dbReference>